<dbReference type="GO" id="GO:0016020">
    <property type="term" value="C:membrane"/>
    <property type="evidence" value="ECO:0007669"/>
    <property type="project" value="InterPro"/>
</dbReference>
<dbReference type="EMBL" id="VRTY01000134">
    <property type="protein sequence ID" value="TXK25016.1"/>
    <property type="molecule type" value="Genomic_DNA"/>
</dbReference>
<dbReference type="InterPro" id="IPR006143">
    <property type="entry name" value="RND_pump_MFP"/>
</dbReference>
<feature type="chain" id="PRO_5022831113" evidence="3">
    <location>
        <begin position="24"/>
        <end position="389"/>
    </location>
</feature>
<dbReference type="GO" id="GO:0030313">
    <property type="term" value="C:cell envelope"/>
    <property type="evidence" value="ECO:0007669"/>
    <property type="project" value="TreeGrafter"/>
</dbReference>
<dbReference type="InterPro" id="IPR058647">
    <property type="entry name" value="BSH_CzcB-like"/>
</dbReference>
<protein>
    <submittedName>
        <fullName evidence="6">Efflux RND transporter periplasmic adaptor subunit</fullName>
    </submittedName>
</protein>
<feature type="domain" description="CzcB-like barrel-sandwich hybrid" evidence="5">
    <location>
        <begin position="85"/>
        <end position="230"/>
    </location>
</feature>
<sequence>MKRVNYTVLASFLCLSIACTSQTAETAKEAPATGTALAATAADVVQLSPEQQQISGITVGELEKRSLSARIQANGQVELPPQNKASINPLMGGVVRSILVKDGQYVAKGKVLATLENPDLIRLQEDYLTTLSQLSLAELDQERQQILNQEQIGARKRFEQAETDVKVQRARLNSLRTHLQSLGLSPKRVEAGQVTATMAIVAPISGYVQQIGINLGSYAQPGQEMFTLVDNSHLHLQLLVFEKDFGQVAEGQQVLFNVPNAGAGAMEATIFSLGKAFEGDSRMVNVHAEILQNEQTKILPGMYVNAQILAGKHELMAVPEEAVVRYKNKNYIFVQDAPTSFRMVAVETGVTEAGYSEIKSVAEAGADKKVVLEGAFYLLAEKMKSEVAE</sequence>
<dbReference type="Gene3D" id="2.40.30.170">
    <property type="match status" value="1"/>
</dbReference>
<evidence type="ECO:0000256" key="2">
    <source>
        <dbReference type="ARBA" id="ARBA00022448"/>
    </source>
</evidence>
<evidence type="ECO:0000259" key="4">
    <source>
        <dbReference type="Pfam" id="PF25954"/>
    </source>
</evidence>
<organism evidence="6 7">
    <name type="scientific">Pontibacter qinzhouensis</name>
    <dbReference type="NCBI Taxonomy" id="2603253"/>
    <lineage>
        <taxon>Bacteria</taxon>
        <taxon>Pseudomonadati</taxon>
        <taxon>Bacteroidota</taxon>
        <taxon>Cytophagia</taxon>
        <taxon>Cytophagales</taxon>
        <taxon>Hymenobacteraceae</taxon>
        <taxon>Pontibacter</taxon>
    </lineage>
</organism>
<dbReference type="PANTHER" id="PTHR30097:SF4">
    <property type="entry name" value="SLR6042 PROTEIN"/>
    <property type="match status" value="1"/>
</dbReference>
<feature type="signal peptide" evidence="3">
    <location>
        <begin position="1"/>
        <end position="23"/>
    </location>
</feature>
<dbReference type="InterPro" id="IPR051909">
    <property type="entry name" value="MFP_Cation_Efflux"/>
</dbReference>
<reference evidence="6 7" key="1">
    <citation type="submission" date="2019-08" db="EMBL/GenBank/DDBJ databases">
        <authorList>
            <person name="Shi S."/>
        </authorList>
    </citation>
    <scope>NUCLEOTIDE SEQUENCE [LARGE SCALE GENOMIC DNA]</scope>
    <source>
        <strain evidence="6 7">GY10130</strain>
    </source>
</reference>
<gene>
    <name evidence="6" type="ORF">FVR03_22115</name>
</gene>
<proteinExistence type="inferred from homology"/>
<keyword evidence="7" id="KW-1185">Reference proteome</keyword>
<evidence type="ECO:0000259" key="5">
    <source>
        <dbReference type="Pfam" id="PF25973"/>
    </source>
</evidence>
<dbReference type="Proteomes" id="UP000321926">
    <property type="component" value="Unassembled WGS sequence"/>
</dbReference>
<evidence type="ECO:0000313" key="6">
    <source>
        <dbReference type="EMBL" id="TXK25016.1"/>
    </source>
</evidence>
<comment type="similarity">
    <text evidence="1">Belongs to the membrane fusion protein (MFP) (TC 8.A.1) family.</text>
</comment>
<evidence type="ECO:0000256" key="3">
    <source>
        <dbReference type="SAM" id="SignalP"/>
    </source>
</evidence>
<keyword evidence="2" id="KW-0813">Transport</keyword>
<feature type="domain" description="CusB-like beta-barrel" evidence="4">
    <location>
        <begin position="237"/>
        <end position="308"/>
    </location>
</feature>
<dbReference type="InterPro" id="IPR058792">
    <property type="entry name" value="Beta-barrel_RND_2"/>
</dbReference>
<dbReference type="NCBIfam" id="TIGR01730">
    <property type="entry name" value="RND_mfp"/>
    <property type="match status" value="1"/>
</dbReference>
<dbReference type="GO" id="GO:0015679">
    <property type="term" value="P:plasma membrane copper ion transport"/>
    <property type="evidence" value="ECO:0007669"/>
    <property type="project" value="TreeGrafter"/>
</dbReference>
<dbReference type="AlphaFoldDB" id="A0A5C8IVA2"/>
<comment type="caution">
    <text evidence="6">The sequence shown here is derived from an EMBL/GenBank/DDBJ whole genome shotgun (WGS) entry which is preliminary data.</text>
</comment>
<accession>A0A5C8IVA2</accession>
<dbReference type="GO" id="GO:0022857">
    <property type="term" value="F:transmembrane transporter activity"/>
    <property type="evidence" value="ECO:0007669"/>
    <property type="project" value="InterPro"/>
</dbReference>
<evidence type="ECO:0000313" key="7">
    <source>
        <dbReference type="Proteomes" id="UP000321926"/>
    </source>
</evidence>
<dbReference type="GO" id="GO:0060003">
    <property type="term" value="P:copper ion export"/>
    <property type="evidence" value="ECO:0007669"/>
    <property type="project" value="TreeGrafter"/>
</dbReference>
<dbReference type="SUPFAM" id="SSF111369">
    <property type="entry name" value="HlyD-like secretion proteins"/>
    <property type="match status" value="1"/>
</dbReference>
<name>A0A5C8IVA2_9BACT</name>
<dbReference type="PROSITE" id="PS51257">
    <property type="entry name" value="PROKAR_LIPOPROTEIN"/>
    <property type="match status" value="1"/>
</dbReference>
<evidence type="ECO:0000256" key="1">
    <source>
        <dbReference type="ARBA" id="ARBA00009477"/>
    </source>
</evidence>
<dbReference type="RefSeq" id="WP_147923957.1">
    <property type="nucleotide sequence ID" value="NZ_VRTY01000134.1"/>
</dbReference>
<dbReference type="Pfam" id="PF25954">
    <property type="entry name" value="Beta-barrel_RND_2"/>
    <property type="match status" value="1"/>
</dbReference>
<dbReference type="Gene3D" id="2.40.50.100">
    <property type="match status" value="1"/>
</dbReference>
<dbReference type="OrthoDB" id="9814657at2"/>
<dbReference type="Gene3D" id="2.40.420.20">
    <property type="match status" value="1"/>
</dbReference>
<dbReference type="Pfam" id="PF25973">
    <property type="entry name" value="BSH_CzcB"/>
    <property type="match status" value="1"/>
</dbReference>
<keyword evidence="3" id="KW-0732">Signal</keyword>
<dbReference type="PANTHER" id="PTHR30097">
    <property type="entry name" value="CATION EFFLUX SYSTEM PROTEIN CUSB"/>
    <property type="match status" value="1"/>
</dbReference>